<comment type="caution">
    <text evidence="2">The sequence shown here is derived from an EMBL/GenBank/DDBJ whole genome shotgun (WGS) entry which is preliminary data.</text>
</comment>
<accession>A0A2W7J5A5</accession>
<keyword evidence="3" id="KW-1185">Reference proteome</keyword>
<dbReference type="RefSeq" id="WP_111397875.1">
    <property type="nucleotide sequence ID" value="NZ_QKYU01000008.1"/>
</dbReference>
<protein>
    <submittedName>
        <fullName evidence="2">Uncharacterized protein DUF2730</fullName>
    </submittedName>
</protein>
<organism evidence="2 3">
    <name type="scientific">Humitalea rosea</name>
    <dbReference type="NCBI Taxonomy" id="990373"/>
    <lineage>
        <taxon>Bacteria</taxon>
        <taxon>Pseudomonadati</taxon>
        <taxon>Pseudomonadota</taxon>
        <taxon>Alphaproteobacteria</taxon>
        <taxon>Acetobacterales</taxon>
        <taxon>Roseomonadaceae</taxon>
        <taxon>Humitalea</taxon>
    </lineage>
</organism>
<dbReference type="Proteomes" id="UP000249688">
    <property type="component" value="Unassembled WGS sequence"/>
</dbReference>
<dbReference type="InterPro" id="IPR020269">
    <property type="entry name" value="Phage_Mu_Releasin"/>
</dbReference>
<dbReference type="Pfam" id="PF10805">
    <property type="entry name" value="DUF2730"/>
    <property type="match status" value="1"/>
</dbReference>
<proteinExistence type="predicted"/>
<evidence type="ECO:0000313" key="3">
    <source>
        <dbReference type="Proteomes" id="UP000249688"/>
    </source>
</evidence>
<dbReference type="AlphaFoldDB" id="A0A2W7J5A5"/>
<name>A0A2W7J5A5_9PROT</name>
<evidence type="ECO:0000313" key="2">
    <source>
        <dbReference type="EMBL" id="PZW46856.1"/>
    </source>
</evidence>
<dbReference type="EMBL" id="QKYU01000008">
    <property type="protein sequence ID" value="PZW46856.1"/>
    <property type="molecule type" value="Genomic_DNA"/>
</dbReference>
<keyword evidence="1" id="KW-0472">Membrane</keyword>
<sequence>MLETVLRSQPLLLAVLALLGGAGLWMLRQQTLSMVASQIKPLAATVSGQADRLTAVEASIASLPRDEDLRVLSARVADTERGVAVVGEQVRAVSSAVGRVEHMTTLLVEHQIGKAAR</sequence>
<keyword evidence="1" id="KW-0812">Transmembrane</keyword>
<reference evidence="2 3" key="1">
    <citation type="submission" date="2018-06" db="EMBL/GenBank/DDBJ databases">
        <title>Genomic Encyclopedia of Archaeal and Bacterial Type Strains, Phase II (KMG-II): from individual species to whole genera.</title>
        <authorList>
            <person name="Goeker M."/>
        </authorList>
    </citation>
    <scope>NUCLEOTIDE SEQUENCE [LARGE SCALE GENOMIC DNA]</scope>
    <source>
        <strain evidence="2 3">DSM 24525</strain>
    </source>
</reference>
<keyword evidence="1" id="KW-1133">Transmembrane helix</keyword>
<evidence type="ECO:0000256" key="1">
    <source>
        <dbReference type="SAM" id="Phobius"/>
    </source>
</evidence>
<gene>
    <name evidence="2" type="ORF">C8P66_108135</name>
</gene>
<feature type="transmembrane region" description="Helical" evidence="1">
    <location>
        <begin position="6"/>
        <end position="27"/>
    </location>
</feature>